<dbReference type="InterPro" id="IPR000518">
    <property type="entry name" value="Metalthion_fam14_prok"/>
</dbReference>
<evidence type="ECO:0000313" key="3">
    <source>
        <dbReference type="EMBL" id="ANY87142.1"/>
    </source>
</evidence>
<dbReference type="SUPFAM" id="SSF57868">
    <property type="entry name" value="Metallothionein"/>
    <property type="match status" value="1"/>
</dbReference>
<organism evidence="3">
    <name type="scientific">Pseudomonas putida</name>
    <name type="common">Arthrobacter siderocapsulatus</name>
    <dbReference type="NCBI Taxonomy" id="303"/>
    <lineage>
        <taxon>Bacteria</taxon>
        <taxon>Pseudomonadati</taxon>
        <taxon>Pseudomonadota</taxon>
        <taxon>Gammaproteobacteria</taxon>
        <taxon>Pseudomonadales</taxon>
        <taxon>Pseudomonadaceae</taxon>
        <taxon>Pseudomonas</taxon>
    </lineage>
</organism>
<keyword evidence="2" id="KW-0480">Metal-thiolate cluster</keyword>
<dbReference type="Gene3D" id="2.30.170.10">
    <property type="match status" value="1"/>
</dbReference>
<dbReference type="Pfam" id="PF02069">
    <property type="entry name" value="Metallothio_Pro"/>
    <property type="match status" value="1"/>
</dbReference>
<accession>A0A1B2F4E6</accession>
<reference evidence="3" key="1">
    <citation type="submission" date="2016-07" db="EMBL/GenBank/DDBJ databases">
        <title>New class B carbapenemase carried by novel plasmid in Pseudomonas putida enviromental strain in eastern Amazonia.</title>
        <authorList>
            <person name="Souza C.O."/>
            <person name="Lima K.V."/>
            <person name="Brasiliense D.M."/>
            <person name="Perez-Chaparro P.J."/>
            <person name="Mamizuka E.M."/>
            <person name="Lima M.O."/>
            <person name="Lima L.N."/>
            <person name="McCulloch J.A."/>
        </authorList>
    </citation>
    <scope>NUCLEOTIDE SEQUENCE [LARGE SCALE GENOMIC DNA]</scope>
    <source>
        <strain evidence="3">IEC33019</strain>
    </source>
</reference>
<name>A0A1B2F4E6_PSEPU</name>
<evidence type="ECO:0000256" key="1">
    <source>
        <dbReference type="ARBA" id="ARBA00022723"/>
    </source>
</evidence>
<dbReference type="InterPro" id="IPR017854">
    <property type="entry name" value="Metalthion_dom_sf"/>
</dbReference>
<proteinExistence type="predicted"/>
<evidence type="ECO:0000256" key="2">
    <source>
        <dbReference type="ARBA" id="ARBA00022851"/>
    </source>
</evidence>
<dbReference type="RefSeq" id="WP_070092954.1">
    <property type="nucleotide sequence ID" value="NZ_CP016634.1"/>
</dbReference>
<gene>
    <name evidence="3" type="ORF">IEC33019_1576</name>
</gene>
<dbReference type="GO" id="GO:0046872">
    <property type="term" value="F:metal ion binding"/>
    <property type="evidence" value="ECO:0007669"/>
    <property type="project" value="UniProtKB-KW"/>
</dbReference>
<dbReference type="AlphaFoldDB" id="A0A1B2F4E6"/>
<sequence>MTEQRCACNHCSCTVDANAVVHDGKAYCCEACATGHRNGEPCRMADCKCAERVQPKETTVDNALDETFPASDPISP</sequence>
<protein>
    <submittedName>
        <fullName evidence="3">Prokaryotic metallothionein</fullName>
    </submittedName>
</protein>
<keyword evidence="1" id="KW-0479">Metal-binding</keyword>
<dbReference type="EMBL" id="CP016634">
    <property type="protein sequence ID" value="ANY87142.1"/>
    <property type="molecule type" value="Genomic_DNA"/>
</dbReference>